<dbReference type="SUPFAM" id="SSF53335">
    <property type="entry name" value="S-adenosyl-L-methionine-dependent methyltransferases"/>
    <property type="match status" value="1"/>
</dbReference>
<dbReference type="InterPro" id="IPR029063">
    <property type="entry name" value="SAM-dependent_MTases_sf"/>
</dbReference>
<reference evidence="3 4" key="2">
    <citation type="journal article" date="2023" name="ChemBioChem">
        <title>Acyltransferase Domain Exchange between Two Independent Type I Polyketide Synthases in the Same Producer Strain of Macrolide Antibiotics.</title>
        <authorList>
            <person name="Kudo F."/>
            <person name="Kishikawa K."/>
            <person name="Tsuboi K."/>
            <person name="Kido T."/>
            <person name="Usui T."/>
            <person name="Hashimoto J."/>
            <person name="Shin-Ya K."/>
            <person name="Miyanaga A."/>
            <person name="Eguchi T."/>
        </authorList>
    </citation>
    <scope>NUCLEOTIDE SEQUENCE [LARGE SCALE GENOMIC DNA]</scope>
    <source>
        <strain evidence="3 4">A-8890</strain>
    </source>
</reference>
<dbReference type="Pfam" id="PF02636">
    <property type="entry name" value="Methyltransf_28"/>
    <property type="match status" value="1"/>
</dbReference>
<gene>
    <name evidence="3" type="ORF">SGFS_068740</name>
</gene>
<accession>A0ABM7FEU2</accession>
<dbReference type="PANTHER" id="PTHR12049:SF7">
    <property type="entry name" value="PROTEIN ARGININE METHYLTRANSFERASE NDUFAF7, MITOCHONDRIAL"/>
    <property type="match status" value="1"/>
</dbReference>
<evidence type="ECO:0000256" key="1">
    <source>
        <dbReference type="ARBA" id="ARBA00022603"/>
    </source>
</evidence>
<dbReference type="PANTHER" id="PTHR12049">
    <property type="entry name" value="PROTEIN ARGININE METHYLTRANSFERASE NDUFAF7, MITOCHONDRIAL"/>
    <property type="match status" value="1"/>
</dbReference>
<keyword evidence="4" id="KW-1185">Reference proteome</keyword>
<evidence type="ECO:0000313" key="3">
    <source>
        <dbReference type="EMBL" id="BBC35580.1"/>
    </source>
</evidence>
<dbReference type="Proteomes" id="UP001321542">
    <property type="component" value="Chromosome"/>
</dbReference>
<keyword evidence="2" id="KW-0808">Transferase</keyword>
<name>A0ABM7FEU2_9ACTN</name>
<dbReference type="InterPro" id="IPR003788">
    <property type="entry name" value="NDUFAF7"/>
</dbReference>
<dbReference type="EMBL" id="AP018448">
    <property type="protein sequence ID" value="BBC35580.1"/>
    <property type="molecule type" value="Genomic_DNA"/>
</dbReference>
<dbReference type="InterPro" id="IPR038375">
    <property type="entry name" value="NDUFAF7_sf"/>
</dbReference>
<proteinExistence type="predicted"/>
<reference evidence="3 4" key="1">
    <citation type="journal article" date="2010" name="ChemBioChem">
        <title>Cloning and characterization of the biosynthetic gene cluster of 16-membered macrolide antibiotic FD-891: involvement of a dual functional cytochrome P450 monooxygenase catalyzing epoxidation and hydroxylation.</title>
        <authorList>
            <person name="Kudo F."/>
            <person name="Motegi A."/>
            <person name="Mizoue K."/>
            <person name="Eguchi T."/>
        </authorList>
    </citation>
    <scope>NUCLEOTIDE SEQUENCE [LARGE SCALE GENOMIC DNA]</scope>
    <source>
        <strain evidence="3 4">A-8890</strain>
    </source>
</reference>
<evidence type="ECO:0000256" key="2">
    <source>
        <dbReference type="ARBA" id="ARBA00022679"/>
    </source>
</evidence>
<evidence type="ECO:0008006" key="5">
    <source>
        <dbReference type="Google" id="ProtNLM"/>
    </source>
</evidence>
<evidence type="ECO:0000313" key="4">
    <source>
        <dbReference type="Proteomes" id="UP001321542"/>
    </source>
</evidence>
<organism evidence="3 4">
    <name type="scientific">Streptomyces graminofaciens</name>
    <dbReference type="NCBI Taxonomy" id="68212"/>
    <lineage>
        <taxon>Bacteria</taxon>
        <taxon>Bacillati</taxon>
        <taxon>Actinomycetota</taxon>
        <taxon>Actinomycetes</taxon>
        <taxon>Kitasatosporales</taxon>
        <taxon>Streptomycetaceae</taxon>
        <taxon>Streptomyces</taxon>
    </lineage>
</organism>
<protein>
    <recommendedName>
        <fullName evidence="5">SAM-dependent MidA family methyltransferase</fullName>
    </recommendedName>
</protein>
<sequence length="343" mass="35523">MLSGDCGRDVVDRAVPHAPDGARPWRGAIEEALYGPDGFYRRPEGPAGHFRTSVHASPLFAHAVAGLLCLVDEALGRPAELDVVDMGAGRGELVTAVLGALPAGTAARARGYAVEVAGRPSGLDPRVEWLAEPPKGITGLLFANEWLDNVPVEVAEVDPEGVPRLVLVRPDGTERLGEPVGGAEAEWLARWWPLAPEEGLRAEIGLPRDRAWAGAVAGVGRGLAVAVDYAHLAGARPPFGTLTGFREGRETAPVPDGSCDLTAHVALDACALPGARLLTQRDALRALGVTGGRPPLSLATTDPTAYVRALAGAGEAAELTAPGGLGDFGWLIQPVGIPDPLLA</sequence>
<keyword evidence="1" id="KW-0489">Methyltransferase</keyword>
<dbReference type="Gene3D" id="3.40.50.12710">
    <property type="match status" value="1"/>
</dbReference>